<evidence type="ECO:0000313" key="3">
    <source>
        <dbReference type="Proteomes" id="UP001180536"/>
    </source>
</evidence>
<dbReference type="EMBL" id="JAVDXQ010000002">
    <property type="protein sequence ID" value="MDR7295974.1"/>
    <property type="molecule type" value="Genomic_DNA"/>
</dbReference>
<feature type="domain" description="AB hydrolase-1" evidence="1">
    <location>
        <begin position="9"/>
        <end position="249"/>
    </location>
</feature>
<dbReference type="InterPro" id="IPR050266">
    <property type="entry name" value="AB_hydrolase_sf"/>
</dbReference>
<comment type="caution">
    <text evidence="2">The sequence shown here is derived from an EMBL/GenBank/DDBJ whole genome shotgun (WGS) entry which is preliminary data.</text>
</comment>
<dbReference type="Proteomes" id="UP001180536">
    <property type="component" value="Unassembled WGS sequence"/>
</dbReference>
<dbReference type="InterPro" id="IPR029058">
    <property type="entry name" value="AB_hydrolase_fold"/>
</dbReference>
<dbReference type="InterPro" id="IPR000073">
    <property type="entry name" value="AB_hydrolase_1"/>
</dbReference>
<evidence type="ECO:0000259" key="1">
    <source>
        <dbReference type="Pfam" id="PF12697"/>
    </source>
</evidence>
<dbReference type="Gene3D" id="3.40.50.1820">
    <property type="entry name" value="alpha/beta hydrolase"/>
    <property type="match status" value="1"/>
</dbReference>
<name>A0ABU1Z5S7_9BURK</name>
<sequence>MPDTRRPAVVCLHSSAASSQQWRRLVADGGSAWQWHTPDLFGHGTRPGWPELMPSQLCVEANGVLAGLSLPREQGFHLVGHSYGGTVALQIALQQPRRVLSLTLYEPVAFGLLPALGPNEPEWAEIREVAATLGAALDRGDDLGAARGFCGYWQGRNIWRELDDTRRLRLAEAMPTVRRHFEALFNARWSDSLLGLLRMPVHLICGTATRASAQRVAQSLAGRLPNVRFDWLEGAGHLAPITDAARVNELILESLGAMQLGSMQRALAA</sequence>
<dbReference type="RefSeq" id="WP_310343007.1">
    <property type="nucleotide sequence ID" value="NZ_JAVDXQ010000002.1"/>
</dbReference>
<gene>
    <name evidence="2" type="ORF">J2X16_001313</name>
</gene>
<proteinExistence type="predicted"/>
<organism evidence="2 3">
    <name type="scientific">Pelomonas aquatica</name>
    <dbReference type="NCBI Taxonomy" id="431058"/>
    <lineage>
        <taxon>Bacteria</taxon>
        <taxon>Pseudomonadati</taxon>
        <taxon>Pseudomonadota</taxon>
        <taxon>Betaproteobacteria</taxon>
        <taxon>Burkholderiales</taxon>
        <taxon>Sphaerotilaceae</taxon>
        <taxon>Roseateles</taxon>
    </lineage>
</organism>
<dbReference type="PANTHER" id="PTHR43798">
    <property type="entry name" value="MONOACYLGLYCEROL LIPASE"/>
    <property type="match status" value="1"/>
</dbReference>
<dbReference type="PANTHER" id="PTHR43798:SF33">
    <property type="entry name" value="HYDROLASE, PUTATIVE (AFU_ORTHOLOGUE AFUA_2G14860)-RELATED"/>
    <property type="match status" value="1"/>
</dbReference>
<evidence type="ECO:0000313" key="2">
    <source>
        <dbReference type="EMBL" id="MDR7295974.1"/>
    </source>
</evidence>
<dbReference type="SUPFAM" id="SSF53474">
    <property type="entry name" value="alpha/beta-Hydrolases"/>
    <property type="match status" value="1"/>
</dbReference>
<accession>A0ABU1Z5S7</accession>
<keyword evidence="3" id="KW-1185">Reference proteome</keyword>
<reference evidence="2 3" key="1">
    <citation type="submission" date="2023-07" db="EMBL/GenBank/DDBJ databases">
        <title>Sorghum-associated microbial communities from plants grown in Nebraska, USA.</title>
        <authorList>
            <person name="Schachtman D."/>
        </authorList>
    </citation>
    <scope>NUCLEOTIDE SEQUENCE [LARGE SCALE GENOMIC DNA]</scope>
    <source>
        <strain evidence="2 3">BE310</strain>
    </source>
</reference>
<dbReference type="Pfam" id="PF12697">
    <property type="entry name" value="Abhydrolase_6"/>
    <property type="match status" value="1"/>
</dbReference>
<protein>
    <submittedName>
        <fullName evidence="2">Pimeloyl-ACP methyl ester carboxylesterase</fullName>
    </submittedName>
</protein>